<keyword evidence="2" id="KW-0472">Membrane</keyword>
<dbReference type="EMBL" id="CXWC01000012">
    <property type="protein sequence ID" value="CTQ76108.1"/>
    <property type="molecule type" value="Genomic_DNA"/>
</dbReference>
<feature type="region of interest" description="Disordered" evidence="1">
    <location>
        <begin position="97"/>
        <end position="117"/>
    </location>
</feature>
<accession>A0A0M7ALU8</accession>
<evidence type="ECO:0000256" key="2">
    <source>
        <dbReference type="SAM" id="Phobius"/>
    </source>
</evidence>
<sequence>MTWGRTLRSDLVACVVSKCWITGHDRSMIARDLIAFCIRSRGRAPRLDTESSAVNMFRGSKVPVFIVLSLALSACSVGPGTPLIVALKADKSQLNGNVPKPKGYGPPVNAGVSSGLINPEDREETATYLESLTTPQ</sequence>
<dbReference type="Proteomes" id="UP000049983">
    <property type="component" value="Unassembled WGS sequence"/>
</dbReference>
<keyword evidence="4" id="KW-1185">Reference proteome</keyword>
<dbReference type="GeneID" id="97671936"/>
<reference evidence="4" key="1">
    <citation type="submission" date="2015-07" db="EMBL/GenBank/DDBJ databases">
        <authorList>
            <person name="Rodrigo-Torres Lidia"/>
            <person name="Arahal R.David."/>
        </authorList>
    </citation>
    <scope>NUCLEOTIDE SEQUENCE [LARGE SCALE GENOMIC DNA]</scope>
    <source>
        <strain evidence="4">CECT 5096</strain>
    </source>
</reference>
<dbReference type="OrthoDB" id="7678943at2"/>
<protein>
    <submittedName>
        <fullName evidence="3">Uncharacterized protein</fullName>
    </submittedName>
</protein>
<dbReference type="RefSeq" id="WP_144436182.1">
    <property type="nucleotide sequence ID" value="NZ_CANKXR010000003.1"/>
</dbReference>
<evidence type="ECO:0000313" key="3">
    <source>
        <dbReference type="EMBL" id="CTQ76108.1"/>
    </source>
</evidence>
<feature type="transmembrane region" description="Helical" evidence="2">
    <location>
        <begin position="64"/>
        <end position="87"/>
    </location>
</feature>
<evidence type="ECO:0000256" key="1">
    <source>
        <dbReference type="SAM" id="MobiDB-lite"/>
    </source>
</evidence>
<proteinExistence type="predicted"/>
<keyword evidence="2" id="KW-0812">Transmembrane</keyword>
<evidence type="ECO:0000313" key="4">
    <source>
        <dbReference type="Proteomes" id="UP000049983"/>
    </source>
</evidence>
<name>A0A0M7ALU8_9HYPH</name>
<organism evidence="3 4">
    <name type="scientific">Roseibium album</name>
    <dbReference type="NCBI Taxonomy" id="311410"/>
    <lineage>
        <taxon>Bacteria</taxon>
        <taxon>Pseudomonadati</taxon>
        <taxon>Pseudomonadota</taxon>
        <taxon>Alphaproteobacteria</taxon>
        <taxon>Hyphomicrobiales</taxon>
        <taxon>Stappiaceae</taxon>
        <taxon>Roseibium</taxon>
    </lineage>
</organism>
<gene>
    <name evidence="3" type="ORF">LA5096_04653</name>
</gene>
<keyword evidence="2" id="KW-1133">Transmembrane helix</keyword>
<dbReference type="AlphaFoldDB" id="A0A0M7ALU8"/>